<evidence type="ECO:0000256" key="1">
    <source>
        <dbReference type="SAM" id="MobiDB-lite"/>
    </source>
</evidence>
<keyword evidence="3" id="KW-1185">Reference proteome</keyword>
<gene>
    <name evidence="2" type="ORF">HYC85_006943</name>
</gene>
<dbReference type="EMBL" id="JACBKZ010000003">
    <property type="protein sequence ID" value="KAF5954087.1"/>
    <property type="molecule type" value="Genomic_DNA"/>
</dbReference>
<reference evidence="3" key="1">
    <citation type="journal article" date="2020" name="Nat. Commun.">
        <title>Genome assembly of wild tea tree DASZ reveals pedigree and selection history of tea varieties.</title>
        <authorList>
            <person name="Zhang W."/>
            <person name="Zhang Y."/>
            <person name="Qiu H."/>
            <person name="Guo Y."/>
            <person name="Wan H."/>
            <person name="Zhang X."/>
            <person name="Scossa F."/>
            <person name="Alseekh S."/>
            <person name="Zhang Q."/>
            <person name="Wang P."/>
            <person name="Xu L."/>
            <person name="Schmidt M.H."/>
            <person name="Jia X."/>
            <person name="Li D."/>
            <person name="Zhu A."/>
            <person name="Guo F."/>
            <person name="Chen W."/>
            <person name="Ni D."/>
            <person name="Usadel B."/>
            <person name="Fernie A.R."/>
            <person name="Wen W."/>
        </authorList>
    </citation>
    <scope>NUCLEOTIDE SEQUENCE [LARGE SCALE GENOMIC DNA]</scope>
    <source>
        <strain evidence="3">cv. G240</strain>
    </source>
</reference>
<sequence>MELFDRQVHLQGSDMLQRLQMAVSEEVLGGDFTKLAPVVVGRSERGTGAIVAHVFECCGLGPRHESSVVDSEAFGDCFFAAHHDRSAEPESDGEYRTVSVGHGGQGSEEWGLAGEEVEVADDRPGTFRFGGLGTGLGHPYFGEYK</sequence>
<evidence type="ECO:0000313" key="3">
    <source>
        <dbReference type="Proteomes" id="UP000593564"/>
    </source>
</evidence>
<reference evidence="2 3" key="2">
    <citation type="submission" date="2020-07" db="EMBL/GenBank/DDBJ databases">
        <title>Genome assembly of wild tea tree DASZ reveals pedigree and selection history of tea varieties.</title>
        <authorList>
            <person name="Zhang W."/>
        </authorList>
    </citation>
    <scope>NUCLEOTIDE SEQUENCE [LARGE SCALE GENOMIC DNA]</scope>
    <source>
        <strain evidence="3">cv. G240</strain>
        <tissue evidence="2">Leaf</tissue>
    </source>
</reference>
<accession>A0A7J7HNS5</accession>
<organism evidence="2 3">
    <name type="scientific">Camellia sinensis</name>
    <name type="common">Tea plant</name>
    <name type="synonym">Thea sinensis</name>
    <dbReference type="NCBI Taxonomy" id="4442"/>
    <lineage>
        <taxon>Eukaryota</taxon>
        <taxon>Viridiplantae</taxon>
        <taxon>Streptophyta</taxon>
        <taxon>Embryophyta</taxon>
        <taxon>Tracheophyta</taxon>
        <taxon>Spermatophyta</taxon>
        <taxon>Magnoliopsida</taxon>
        <taxon>eudicotyledons</taxon>
        <taxon>Gunneridae</taxon>
        <taxon>Pentapetalae</taxon>
        <taxon>asterids</taxon>
        <taxon>Ericales</taxon>
        <taxon>Theaceae</taxon>
        <taxon>Camellia</taxon>
    </lineage>
</organism>
<dbReference type="AlphaFoldDB" id="A0A7J7HNS5"/>
<feature type="region of interest" description="Disordered" evidence="1">
    <location>
        <begin position="86"/>
        <end position="109"/>
    </location>
</feature>
<protein>
    <submittedName>
        <fullName evidence="2">Uncharacterized protein</fullName>
    </submittedName>
</protein>
<evidence type="ECO:0000313" key="2">
    <source>
        <dbReference type="EMBL" id="KAF5954087.1"/>
    </source>
</evidence>
<dbReference type="Proteomes" id="UP000593564">
    <property type="component" value="Unassembled WGS sequence"/>
</dbReference>
<name>A0A7J7HNS5_CAMSI</name>
<comment type="caution">
    <text evidence="2">The sequence shown here is derived from an EMBL/GenBank/DDBJ whole genome shotgun (WGS) entry which is preliminary data.</text>
</comment>
<proteinExistence type="predicted"/>